<dbReference type="InterPro" id="IPR011990">
    <property type="entry name" value="TPR-like_helical_dom_sf"/>
</dbReference>
<dbReference type="Proteomes" id="UP000181790">
    <property type="component" value="Unassembled WGS sequence"/>
</dbReference>
<feature type="chain" id="PRO_5010280635" description="ABC transporter substrate-binding protein" evidence="1">
    <location>
        <begin position="19"/>
        <end position="369"/>
    </location>
</feature>
<dbReference type="Gene3D" id="1.25.40.10">
    <property type="entry name" value="Tetratricopeptide repeat domain"/>
    <property type="match status" value="1"/>
</dbReference>
<protein>
    <recommendedName>
        <fullName evidence="4">ABC transporter substrate-binding protein</fullName>
    </recommendedName>
</protein>
<proteinExistence type="predicted"/>
<reference evidence="2 3" key="1">
    <citation type="submission" date="2016-10" db="EMBL/GenBank/DDBJ databases">
        <title>Arsenicibacter rosenii gen. nov., sp. nov., an efficient arsenic-methylating bacterium isolated from an arsenic-contaminated paddy soil.</title>
        <authorList>
            <person name="Huang K."/>
        </authorList>
    </citation>
    <scope>NUCLEOTIDE SEQUENCE [LARGE SCALE GENOMIC DNA]</scope>
    <source>
        <strain evidence="2 3">SM-1</strain>
    </source>
</reference>
<name>A0A1S2VLP4_9BACT</name>
<feature type="signal peptide" evidence="1">
    <location>
        <begin position="1"/>
        <end position="18"/>
    </location>
</feature>
<keyword evidence="1" id="KW-0732">Signal</keyword>
<dbReference type="SUPFAM" id="SSF48452">
    <property type="entry name" value="TPR-like"/>
    <property type="match status" value="1"/>
</dbReference>
<gene>
    <name evidence="2" type="ORF">BLX24_14265</name>
</gene>
<dbReference type="AlphaFoldDB" id="A0A1S2VLP4"/>
<dbReference type="OrthoDB" id="9813254at2"/>
<evidence type="ECO:0000313" key="3">
    <source>
        <dbReference type="Proteomes" id="UP000181790"/>
    </source>
</evidence>
<sequence>MKRFFLFLLFLFPVLSYGQITTDTYLQQTIQKTLDNIYSYDFAEADLYMKQLRARYPNHPIGPILQATKLQWQYMPLKDNPVYAGQFTQSCNQALASAQKMLEKDSDDPEGVFFALTAHSYLALKLYNEGETMKAVNEAKKAYGYMRQGFRLMEKNPEFYFTTGLYNYYVERFPMDHPIVKPVMLFFQDGDTALGLRQMDVASKRAIFTRIETCFYLSHIYLEHESQFAKAAVYAKQLAEKHPQNALFVIRYTESLILAGRYDEAAQWLDRLKGLHHKFVPMPVKVLEAMLFEKEERKDAEAAALYQAALKMPYYDNYTKEYYAFANAGLARIAARASDRSKARAFYKKALDYAEYKSTIREAKGFIKE</sequence>
<evidence type="ECO:0000256" key="1">
    <source>
        <dbReference type="SAM" id="SignalP"/>
    </source>
</evidence>
<dbReference type="RefSeq" id="WP_071503820.1">
    <property type="nucleotide sequence ID" value="NZ_MORL01000006.1"/>
</dbReference>
<comment type="caution">
    <text evidence="2">The sequence shown here is derived from an EMBL/GenBank/DDBJ whole genome shotgun (WGS) entry which is preliminary data.</text>
</comment>
<keyword evidence="3" id="KW-1185">Reference proteome</keyword>
<dbReference type="EMBL" id="MORL01000006">
    <property type="protein sequence ID" value="OIN58718.1"/>
    <property type="molecule type" value="Genomic_DNA"/>
</dbReference>
<evidence type="ECO:0000313" key="2">
    <source>
        <dbReference type="EMBL" id="OIN58718.1"/>
    </source>
</evidence>
<dbReference type="Pfam" id="PF14559">
    <property type="entry name" value="TPR_19"/>
    <property type="match status" value="1"/>
</dbReference>
<organism evidence="2 3">
    <name type="scientific">Arsenicibacter rosenii</name>
    <dbReference type="NCBI Taxonomy" id="1750698"/>
    <lineage>
        <taxon>Bacteria</taxon>
        <taxon>Pseudomonadati</taxon>
        <taxon>Bacteroidota</taxon>
        <taxon>Cytophagia</taxon>
        <taxon>Cytophagales</taxon>
        <taxon>Spirosomataceae</taxon>
        <taxon>Arsenicibacter</taxon>
    </lineage>
</organism>
<evidence type="ECO:0008006" key="4">
    <source>
        <dbReference type="Google" id="ProtNLM"/>
    </source>
</evidence>
<accession>A0A1S2VLP4</accession>